<feature type="non-terminal residue" evidence="1">
    <location>
        <position position="1"/>
    </location>
</feature>
<gene>
    <name evidence="1" type="ORF">K469DRAFT_596122</name>
</gene>
<proteinExistence type="predicted"/>
<reference evidence="1" key="1">
    <citation type="journal article" date="2020" name="Stud. Mycol.">
        <title>101 Dothideomycetes genomes: a test case for predicting lifestyles and emergence of pathogens.</title>
        <authorList>
            <person name="Haridas S."/>
            <person name="Albert R."/>
            <person name="Binder M."/>
            <person name="Bloem J."/>
            <person name="Labutti K."/>
            <person name="Salamov A."/>
            <person name="Andreopoulos B."/>
            <person name="Baker S."/>
            <person name="Barry K."/>
            <person name="Bills G."/>
            <person name="Bluhm B."/>
            <person name="Cannon C."/>
            <person name="Castanera R."/>
            <person name="Culley D."/>
            <person name="Daum C."/>
            <person name="Ezra D."/>
            <person name="Gonzalez J."/>
            <person name="Henrissat B."/>
            <person name="Kuo A."/>
            <person name="Liang C."/>
            <person name="Lipzen A."/>
            <person name="Lutzoni F."/>
            <person name="Magnuson J."/>
            <person name="Mondo S."/>
            <person name="Nolan M."/>
            <person name="Ohm R."/>
            <person name="Pangilinan J."/>
            <person name="Park H.-J."/>
            <person name="Ramirez L."/>
            <person name="Alfaro M."/>
            <person name="Sun H."/>
            <person name="Tritt A."/>
            <person name="Yoshinaga Y."/>
            <person name="Zwiers L.-H."/>
            <person name="Turgeon B."/>
            <person name="Goodwin S."/>
            <person name="Spatafora J."/>
            <person name="Crous P."/>
            <person name="Grigoriev I."/>
        </authorList>
    </citation>
    <scope>NUCLEOTIDE SEQUENCE</scope>
    <source>
        <strain evidence="1">CBS 207.26</strain>
    </source>
</reference>
<evidence type="ECO:0000313" key="1">
    <source>
        <dbReference type="EMBL" id="KAF2179383.1"/>
    </source>
</evidence>
<protein>
    <submittedName>
        <fullName evidence="1">Uncharacterized protein</fullName>
    </submittedName>
</protein>
<dbReference type="OrthoDB" id="5376804at2759"/>
<dbReference type="InterPro" id="IPR021514">
    <property type="entry name" value="DUF3176"/>
</dbReference>
<evidence type="ECO:0000313" key="2">
    <source>
        <dbReference type="Proteomes" id="UP000800200"/>
    </source>
</evidence>
<dbReference type="PANTHER" id="PTHR35394:SF5">
    <property type="entry name" value="DUF3176 DOMAIN-CONTAINING PROTEIN"/>
    <property type="match status" value="1"/>
</dbReference>
<dbReference type="Proteomes" id="UP000800200">
    <property type="component" value="Unassembled WGS sequence"/>
</dbReference>
<dbReference type="Pfam" id="PF11374">
    <property type="entry name" value="DUF3176"/>
    <property type="match status" value="1"/>
</dbReference>
<accession>A0A6A6DKB2</accession>
<dbReference type="AlphaFoldDB" id="A0A6A6DKB2"/>
<keyword evidence="2" id="KW-1185">Reference proteome</keyword>
<sequence>LDGKPLEDWTPLISPNALISIVATIPKLALLIPVAECLSQAKYIHFKREAHPLSELELFNYASREPFGAL</sequence>
<name>A0A6A6DKB2_9PEZI</name>
<dbReference type="EMBL" id="ML994667">
    <property type="protein sequence ID" value="KAF2179383.1"/>
    <property type="molecule type" value="Genomic_DNA"/>
</dbReference>
<organism evidence="1 2">
    <name type="scientific">Zopfia rhizophila CBS 207.26</name>
    <dbReference type="NCBI Taxonomy" id="1314779"/>
    <lineage>
        <taxon>Eukaryota</taxon>
        <taxon>Fungi</taxon>
        <taxon>Dikarya</taxon>
        <taxon>Ascomycota</taxon>
        <taxon>Pezizomycotina</taxon>
        <taxon>Dothideomycetes</taxon>
        <taxon>Dothideomycetes incertae sedis</taxon>
        <taxon>Zopfiaceae</taxon>
        <taxon>Zopfia</taxon>
    </lineage>
</organism>
<dbReference type="PANTHER" id="PTHR35394">
    <property type="entry name" value="DUF3176 DOMAIN-CONTAINING PROTEIN"/>
    <property type="match status" value="1"/>
</dbReference>